<accession>A0A1X9LUE9</accession>
<dbReference type="RefSeq" id="WP_085021017.1">
    <property type="nucleotide sequence ID" value="NZ_BMHD01000001.1"/>
</dbReference>
<dbReference type="InterPro" id="IPR037185">
    <property type="entry name" value="EmrE-like"/>
</dbReference>
<organism evidence="1 2">
    <name type="scientific">Cnuibacter physcomitrellae</name>
    <dbReference type="NCBI Taxonomy" id="1619308"/>
    <lineage>
        <taxon>Bacteria</taxon>
        <taxon>Bacillati</taxon>
        <taxon>Actinomycetota</taxon>
        <taxon>Actinomycetes</taxon>
        <taxon>Micrococcales</taxon>
        <taxon>Microbacteriaceae</taxon>
        <taxon>Cnuibacter</taxon>
    </lineage>
</organism>
<dbReference type="AlphaFoldDB" id="A0A1X9LUE9"/>
<reference evidence="1 2" key="1">
    <citation type="submission" date="2017-04" db="EMBL/GenBank/DDBJ databases">
        <authorList>
            <person name="Afonso C.L."/>
            <person name="Miller P.J."/>
            <person name="Scott M.A."/>
            <person name="Spackman E."/>
            <person name="Goraichik I."/>
            <person name="Dimitrov K.M."/>
            <person name="Suarez D.L."/>
            <person name="Swayne D.E."/>
        </authorList>
    </citation>
    <scope>NUCLEOTIDE SEQUENCE [LARGE SCALE GENOMIC DNA]</scope>
    <source>
        <strain evidence="2">XA(T)</strain>
    </source>
</reference>
<gene>
    <name evidence="1" type="ORF">B5808_17850</name>
</gene>
<dbReference type="Proteomes" id="UP000192775">
    <property type="component" value="Chromosome"/>
</dbReference>
<dbReference type="STRING" id="1619308.B5808_17850"/>
<evidence type="ECO:0000313" key="2">
    <source>
        <dbReference type="Proteomes" id="UP000192775"/>
    </source>
</evidence>
<proteinExistence type="predicted"/>
<evidence type="ECO:0000313" key="1">
    <source>
        <dbReference type="EMBL" id="ARJ06879.1"/>
    </source>
</evidence>
<sequence length="306" mass="30545">MIVTVALALAGALIYGIADFLGGFASRRALPVVVTALAATAGLVPLLLGLLLLGGEFTPGALLWGAVAGVSGSVGVLLLYAALAVGPMSVLSPVTAVIAASVPVLVAVLRGAVLSPIGIVSLLVSLVAVVLVATTRERSGARLTRRGLAAAVVAGCGFGGLVLAYEQAPEGFSTLLVARLVQVVVMAVAVLITVVALHRSAPGMRGLLRPSASGGVGLSGGRRDTLRFVALVAICGICDAGANVLIQTALHASDDPTTLPVVGVLNSLYPLGTILLAWIVLRERLGRVQVLGLALALAASIGLSLS</sequence>
<name>A0A1X9LUE9_9MICO</name>
<dbReference type="SUPFAM" id="SSF103481">
    <property type="entry name" value="Multidrug resistance efflux transporter EmrE"/>
    <property type="match status" value="1"/>
</dbReference>
<dbReference type="EMBL" id="CP020715">
    <property type="protein sequence ID" value="ARJ06879.1"/>
    <property type="molecule type" value="Genomic_DNA"/>
</dbReference>
<dbReference type="KEGG" id="cphy:B5808_17850"/>
<protein>
    <submittedName>
        <fullName evidence="1">Uncharacterized protein</fullName>
    </submittedName>
</protein>
<keyword evidence="2" id="KW-1185">Reference proteome</keyword>